<feature type="chain" id="PRO_5043537714" description="Lipoprotein" evidence="1">
    <location>
        <begin position="25"/>
        <end position="306"/>
    </location>
</feature>
<keyword evidence="2" id="KW-0614">Plasmid</keyword>
<dbReference type="KEGG" id="dsc:ABOD76_04225"/>
<evidence type="ECO:0008006" key="3">
    <source>
        <dbReference type="Google" id="ProtNLM"/>
    </source>
</evidence>
<evidence type="ECO:0000256" key="1">
    <source>
        <dbReference type="SAM" id="SignalP"/>
    </source>
</evidence>
<gene>
    <name evidence="2" type="ORF">ABOD76_04225</name>
</gene>
<sequence>MKARMMMGAALVLGLGLTACGGNAGSVPPTGTPGTGGGGGGTALPAELQGEWNYGTISPIEYYDPTSGQYAEASGTSDILKFTADGTYERTGITVVTTYNCTSKILLHQTGIVTLSGTTLTLTPKVSLAKGYRCSPSDAFENRALNTSVNTWNVAGSGAQAVLTLGDPDHQAVDSHYNRPRGTSTPGSGGAAGSIKGTLHVAKSGETIGAVSVFACPASGTCAAAGDAFRYTHPGDLGTSGSYVLGNVTNVPHNVFAWTDVNDNNQVDAGDMYGVYTSDGQSVTAVTPPAQGIDITLSKLTPDDVQ</sequence>
<dbReference type="AlphaFoldDB" id="A0AAU7U6U4"/>
<geneLocation type="plasmid" evidence="2">
    <name>pDson03</name>
</geneLocation>
<protein>
    <recommendedName>
        <fullName evidence="3">Lipoprotein</fullName>
    </recommendedName>
</protein>
<evidence type="ECO:0000313" key="2">
    <source>
        <dbReference type="EMBL" id="XBV84272.1"/>
    </source>
</evidence>
<dbReference type="PROSITE" id="PS51257">
    <property type="entry name" value="PROKAR_LIPOPROTEIN"/>
    <property type="match status" value="1"/>
</dbReference>
<name>A0AAU7U6U4_9DEIO</name>
<proteinExistence type="predicted"/>
<accession>A0AAU7U6U4</accession>
<dbReference type="EMBL" id="CP158298">
    <property type="protein sequence ID" value="XBV84272.1"/>
    <property type="molecule type" value="Genomic_DNA"/>
</dbReference>
<organism evidence="2">
    <name type="scientific">Deinococcus sonorensis KR-87</name>
    <dbReference type="NCBI Taxonomy" id="694439"/>
    <lineage>
        <taxon>Bacteria</taxon>
        <taxon>Thermotogati</taxon>
        <taxon>Deinococcota</taxon>
        <taxon>Deinococci</taxon>
        <taxon>Deinococcales</taxon>
        <taxon>Deinococcaceae</taxon>
        <taxon>Deinococcus</taxon>
    </lineage>
</organism>
<feature type="signal peptide" evidence="1">
    <location>
        <begin position="1"/>
        <end position="24"/>
    </location>
</feature>
<keyword evidence="1" id="KW-0732">Signal</keyword>
<reference evidence="2" key="1">
    <citation type="submission" date="2024-06" db="EMBL/GenBank/DDBJ databases">
        <title>Draft Genome Sequence of Deinococcus sonorensis Type Strain KR-87, a Biofilm Producing Representative of the Genus Deinococcus.</title>
        <authorList>
            <person name="Boren L.S."/>
            <person name="Grosso R.A."/>
            <person name="Hugenberg-Cox A.N."/>
            <person name="Hill J.T.E."/>
            <person name="Albert C.M."/>
            <person name="Tuohy J.M."/>
        </authorList>
    </citation>
    <scope>NUCLEOTIDE SEQUENCE</scope>
    <source>
        <strain evidence="2">KR-87</strain>
        <plasmid evidence="2">pDson03</plasmid>
    </source>
</reference>
<dbReference type="RefSeq" id="WP_350242308.1">
    <property type="nucleotide sequence ID" value="NZ_CP158298.1"/>
</dbReference>